<keyword evidence="13" id="KW-1185">Reference proteome</keyword>
<comment type="subcellular location">
    <subcellularLocation>
        <location evidence="8">Endomembrane system</location>
        <topology evidence="8">Single-pass type IV membrane protein</topology>
    </subcellularLocation>
    <subcellularLocation>
        <location evidence="1">Golgi apparatus membrane</location>
    </subcellularLocation>
</comment>
<dbReference type="PROSITE" id="PS50192">
    <property type="entry name" value="T_SNARE"/>
    <property type="match status" value="1"/>
</dbReference>
<gene>
    <name evidence="12" type="ORF">COEREDRAFT_81567</name>
</gene>
<dbReference type="Proteomes" id="UP000242474">
    <property type="component" value="Unassembled WGS sequence"/>
</dbReference>
<evidence type="ECO:0000256" key="4">
    <source>
        <dbReference type="ARBA" id="ARBA00022927"/>
    </source>
</evidence>
<evidence type="ECO:0000256" key="10">
    <source>
        <dbReference type="SAM" id="Phobius"/>
    </source>
</evidence>
<evidence type="ECO:0000256" key="5">
    <source>
        <dbReference type="ARBA" id="ARBA00022989"/>
    </source>
</evidence>
<dbReference type="EMBL" id="KZ303502">
    <property type="protein sequence ID" value="PIA16131.1"/>
    <property type="molecule type" value="Genomic_DNA"/>
</dbReference>
<dbReference type="CDD" id="cd15853">
    <property type="entry name" value="SNARE_Bet1"/>
    <property type="match status" value="1"/>
</dbReference>
<dbReference type="STRING" id="763665.A0A2G5BAU8"/>
<dbReference type="OrthoDB" id="261831at2759"/>
<dbReference type="AlphaFoldDB" id="A0A2G5BAU8"/>
<sequence length="139" mass="15415">MATSIGNRHRHLGGARGEAPGTFNSYPPSGFGGGRKSRIDVGGQSEEADENDPNNKDTRLKGKISMLKEVSISIGDEIRDQNQFLAKMGEDMEGMGGRLSATMKNFYDMWARQGCGPFFYLTLFAICVFVFLYIYLKAR</sequence>
<dbReference type="InterPro" id="IPR000727">
    <property type="entry name" value="T_SNARE_dom"/>
</dbReference>
<dbReference type="SUPFAM" id="SSF58038">
    <property type="entry name" value="SNARE fusion complex"/>
    <property type="match status" value="1"/>
</dbReference>
<evidence type="ECO:0000256" key="9">
    <source>
        <dbReference type="SAM" id="MobiDB-lite"/>
    </source>
</evidence>
<evidence type="ECO:0000259" key="11">
    <source>
        <dbReference type="PROSITE" id="PS50192"/>
    </source>
</evidence>
<evidence type="ECO:0000313" key="13">
    <source>
        <dbReference type="Proteomes" id="UP000242474"/>
    </source>
</evidence>
<feature type="transmembrane region" description="Helical" evidence="10">
    <location>
        <begin position="118"/>
        <end position="136"/>
    </location>
</feature>
<name>A0A2G5BAU8_COERN</name>
<proteinExistence type="predicted"/>
<feature type="domain" description="T-SNARE coiled-coil homology" evidence="11">
    <location>
        <begin position="47"/>
        <end position="109"/>
    </location>
</feature>
<dbReference type="PANTHER" id="PTHR12791">
    <property type="entry name" value="GOLGI SNARE BET1-RELATED"/>
    <property type="match status" value="1"/>
</dbReference>
<evidence type="ECO:0000313" key="12">
    <source>
        <dbReference type="EMBL" id="PIA16131.1"/>
    </source>
</evidence>
<organism evidence="12 13">
    <name type="scientific">Coemansia reversa (strain ATCC 12441 / NRRL 1564)</name>
    <dbReference type="NCBI Taxonomy" id="763665"/>
    <lineage>
        <taxon>Eukaryota</taxon>
        <taxon>Fungi</taxon>
        <taxon>Fungi incertae sedis</taxon>
        <taxon>Zoopagomycota</taxon>
        <taxon>Kickxellomycotina</taxon>
        <taxon>Kickxellomycetes</taxon>
        <taxon>Kickxellales</taxon>
        <taxon>Kickxellaceae</taxon>
        <taxon>Coemansia</taxon>
    </lineage>
</organism>
<dbReference type="GO" id="GO:0000139">
    <property type="term" value="C:Golgi membrane"/>
    <property type="evidence" value="ECO:0007669"/>
    <property type="project" value="UniProtKB-SubCell"/>
</dbReference>
<accession>A0A2G5BAU8</accession>
<evidence type="ECO:0000256" key="3">
    <source>
        <dbReference type="ARBA" id="ARBA00022692"/>
    </source>
</evidence>
<evidence type="ECO:0000256" key="2">
    <source>
        <dbReference type="ARBA" id="ARBA00022448"/>
    </source>
</evidence>
<keyword evidence="2" id="KW-0813">Transport</keyword>
<protein>
    <recommendedName>
        <fullName evidence="11">t-SNARE coiled-coil homology domain-containing protein</fullName>
    </recommendedName>
</protein>
<keyword evidence="6" id="KW-0333">Golgi apparatus</keyword>
<evidence type="ECO:0000256" key="7">
    <source>
        <dbReference type="ARBA" id="ARBA00023136"/>
    </source>
</evidence>
<evidence type="ECO:0000256" key="1">
    <source>
        <dbReference type="ARBA" id="ARBA00004394"/>
    </source>
</evidence>
<feature type="region of interest" description="Disordered" evidence="9">
    <location>
        <begin position="1"/>
        <end position="59"/>
    </location>
</feature>
<dbReference type="GO" id="GO:0015031">
    <property type="term" value="P:protein transport"/>
    <property type="evidence" value="ECO:0007669"/>
    <property type="project" value="UniProtKB-KW"/>
</dbReference>
<evidence type="ECO:0000256" key="8">
    <source>
        <dbReference type="ARBA" id="ARBA00046280"/>
    </source>
</evidence>
<evidence type="ECO:0000256" key="6">
    <source>
        <dbReference type="ARBA" id="ARBA00023034"/>
    </source>
</evidence>
<dbReference type="Gene3D" id="1.20.5.110">
    <property type="match status" value="1"/>
</dbReference>
<keyword evidence="4" id="KW-0653">Protein transport</keyword>
<reference evidence="12 13" key="1">
    <citation type="journal article" date="2015" name="Genome Biol. Evol.">
        <title>Phylogenomic analyses indicate that early fungi evolved digesting cell walls of algal ancestors of land plants.</title>
        <authorList>
            <person name="Chang Y."/>
            <person name="Wang S."/>
            <person name="Sekimoto S."/>
            <person name="Aerts A.L."/>
            <person name="Choi C."/>
            <person name="Clum A."/>
            <person name="LaButti K.M."/>
            <person name="Lindquist E.A."/>
            <person name="Yee Ngan C."/>
            <person name="Ohm R.A."/>
            <person name="Salamov A.A."/>
            <person name="Grigoriev I.V."/>
            <person name="Spatafora J.W."/>
            <person name="Berbee M.L."/>
        </authorList>
    </citation>
    <scope>NUCLEOTIDE SEQUENCE [LARGE SCALE GENOMIC DNA]</scope>
    <source>
        <strain evidence="12 13">NRRL 1564</strain>
    </source>
</reference>
<keyword evidence="3 10" id="KW-0812">Transmembrane</keyword>
<dbReference type="InterPro" id="IPR039899">
    <property type="entry name" value="BET1_SNARE"/>
</dbReference>
<keyword evidence="5 10" id="KW-1133">Transmembrane helix</keyword>
<keyword evidence="7 10" id="KW-0472">Membrane</keyword>